<keyword evidence="3" id="KW-1185">Reference proteome</keyword>
<feature type="transmembrane region" description="Helical" evidence="1">
    <location>
        <begin position="136"/>
        <end position="155"/>
    </location>
</feature>
<feature type="transmembrane region" description="Helical" evidence="1">
    <location>
        <begin position="85"/>
        <end position="105"/>
    </location>
</feature>
<feature type="transmembrane region" description="Helical" evidence="1">
    <location>
        <begin position="167"/>
        <end position="184"/>
    </location>
</feature>
<evidence type="ECO:0000313" key="2">
    <source>
        <dbReference type="EMBL" id="THD06826.1"/>
    </source>
</evidence>
<gene>
    <name evidence="2" type="ORF">B1991_10835</name>
</gene>
<sequence>MMTHRKISRLAGLLYLVVVVTGMFSLAYVPSQINVADDFQATARNIVSSEPLFRYGIASFMVMQVAFLLLPLALFQLFRDVDRSAAALMVTFAVVSVPIGLASLANRLDALSLLTNPYFGQALAPAPLQAAAKASLGAYGTGLLITKLFWGLWLLPLGYLVVKSGFLPKLLGVFLMLGFLGYMVNVFGELLVPNYTLTLVSNYAGLPAAIGEIGTCLWLLLVGAREPDRSTAR</sequence>
<feature type="transmembrane region" description="Helical" evidence="1">
    <location>
        <begin position="12"/>
        <end position="33"/>
    </location>
</feature>
<accession>A0A4S3KEB4</accession>
<proteinExistence type="predicted"/>
<dbReference type="Pfam" id="PF14329">
    <property type="entry name" value="DUF4386"/>
    <property type="match status" value="1"/>
</dbReference>
<feature type="transmembrane region" description="Helical" evidence="1">
    <location>
        <begin position="53"/>
        <end position="78"/>
    </location>
</feature>
<evidence type="ECO:0000313" key="3">
    <source>
        <dbReference type="Proteomes" id="UP000306317"/>
    </source>
</evidence>
<comment type="caution">
    <text evidence="2">The sequence shown here is derived from an EMBL/GenBank/DDBJ whole genome shotgun (WGS) entry which is preliminary data.</text>
</comment>
<dbReference type="Proteomes" id="UP000306317">
    <property type="component" value="Unassembled WGS sequence"/>
</dbReference>
<evidence type="ECO:0008006" key="4">
    <source>
        <dbReference type="Google" id="ProtNLM"/>
    </source>
</evidence>
<dbReference type="AlphaFoldDB" id="A0A4S3KEB4"/>
<evidence type="ECO:0000256" key="1">
    <source>
        <dbReference type="SAM" id="Phobius"/>
    </source>
</evidence>
<dbReference type="OrthoDB" id="1160166at2"/>
<protein>
    <recommendedName>
        <fullName evidence="4">DUF4386 domain-containing protein</fullName>
    </recommendedName>
</protein>
<dbReference type="RefSeq" id="WP_136258746.1">
    <property type="nucleotide sequence ID" value="NZ_MWIO01000030.1"/>
</dbReference>
<reference evidence="2 3" key="1">
    <citation type="submission" date="2017-02" db="EMBL/GenBank/DDBJ databases">
        <title>Whole genome sequencing of Rhodanobacter lindaniclasticus DSM 17932.</title>
        <authorList>
            <person name="Kumar S."/>
            <person name="Patil P."/>
            <person name="Patil P.B."/>
        </authorList>
    </citation>
    <scope>NUCLEOTIDE SEQUENCE [LARGE SCALE GENOMIC DNA]</scope>
    <source>
        <strain evidence="2 3">DSM 17932</strain>
    </source>
</reference>
<dbReference type="InterPro" id="IPR025495">
    <property type="entry name" value="DUF4386"/>
</dbReference>
<dbReference type="EMBL" id="MWIO01000030">
    <property type="protein sequence ID" value="THD06826.1"/>
    <property type="molecule type" value="Genomic_DNA"/>
</dbReference>
<feature type="transmembrane region" description="Helical" evidence="1">
    <location>
        <begin position="204"/>
        <end position="224"/>
    </location>
</feature>
<organism evidence="2 3">
    <name type="scientific">Rhodanobacter lindaniclasticus</name>
    <dbReference type="NCBI Taxonomy" id="75310"/>
    <lineage>
        <taxon>Bacteria</taxon>
        <taxon>Pseudomonadati</taxon>
        <taxon>Pseudomonadota</taxon>
        <taxon>Gammaproteobacteria</taxon>
        <taxon>Lysobacterales</taxon>
        <taxon>Rhodanobacteraceae</taxon>
        <taxon>Rhodanobacter</taxon>
    </lineage>
</organism>
<name>A0A4S3KEB4_9GAMM</name>
<keyword evidence="1" id="KW-1133">Transmembrane helix</keyword>
<keyword evidence="1" id="KW-0472">Membrane</keyword>
<keyword evidence="1" id="KW-0812">Transmembrane</keyword>